<comment type="caution">
    <text evidence="6">The sequence shown here is derived from an EMBL/GenBank/DDBJ whole genome shotgun (WGS) entry which is preliminary data.</text>
</comment>
<protein>
    <recommendedName>
        <fullName evidence="8">Swi5-dependent recombination DNA repair protein 1 homolog</fullName>
    </recommendedName>
</protein>
<dbReference type="Gene3D" id="6.10.140.1020">
    <property type="match status" value="1"/>
</dbReference>
<dbReference type="PANTHER" id="PTHR47331">
    <property type="entry name" value="PHD-TYPE DOMAIN-CONTAINING PROTEIN"/>
    <property type="match status" value="1"/>
</dbReference>
<name>A0AAV4U9Z4_9ARAC</name>
<evidence type="ECO:0000313" key="6">
    <source>
        <dbReference type="EMBL" id="GIY54573.1"/>
    </source>
</evidence>
<reference evidence="6 7" key="1">
    <citation type="submission" date="2021-06" db="EMBL/GenBank/DDBJ databases">
        <title>Caerostris darwini draft genome.</title>
        <authorList>
            <person name="Kono N."/>
            <person name="Arakawa K."/>
        </authorList>
    </citation>
    <scope>NUCLEOTIDE SEQUENCE [LARGE SCALE GENOMIC DNA]</scope>
</reference>
<keyword evidence="5" id="KW-0539">Nucleus</keyword>
<dbReference type="AlphaFoldDB" id="A0AAV4U9Z4"/>
<dbReference type="GO" id="GO:0005634">
    <property type="term" value="C:nucleus"/>
    <property type="evidence" value="ECO:0007669"/>
    <property type="project" value="UniProtKB-SubCell"/>
</dbReference>
<evidence type="ECO:0000256" key="3">
    <source>
        <dbReference type="ARBA" id="ARBA00022763"/>
    </source>
</evidence>
<keyword evidence="7" id="KW-1185">Reference proteome</keyword>
<comment type="similarity">
    <text evidence="2">Belongs to the SFR1/MEI5 family.</text>
</comment>
<sequence>MTVLSLHVNNKSISDLWSLDTLGILDTADKQSQMEIEKETEKLLLNSVKQNEDGVTLNHLLDGAPDCYKMTAQHLQKSMYVDNCVASVKSEADLTKFINESREIMALGKFELRGWQHNSFESLRDNCNESQNASPILQDIPVLGLLWNIERDTLKIDVRNDTQSESVKVTKRCILSKCHKIFDPIGITAPITLIPKILLQETWKIKANWDDILPEEIAHKFEKWNRQLHQLNKLEIPRWIQGHKNSQHIPVTMADNKEKTELSDSPHIGGHKMSSSLKERLKRSSRMHSSLLSKTVSPDIHSPKSRTKTICSIFDSPKSESSVSMELNESVYLYYKDDIENCEDKLKLQEMYFNFKRQTEINEEKLRKLKLVQKHHNKNKPEDLVSLIQKWLTTAQEALKKLYDLLPEPKPTNFQTLINFLQIDPNIIQFNPESDSFFQ</sequence>
<dbReference type="Pfam" id="PF05380">
    <property type="entry name" value="Peptidase_A17"/>
    <property type="match status" value="1"/>
</dbReference>
<dbReference type="InterPro" id="IPR018468">
    <property type="entry name" value="SFR1/Mei5"/>
</dbReference>
<evidence type="ECO:0000256" key="2">
    <source>
        <dbReference type="ARBA" id="ARBA00008729"/>
    </source>
</evidence>
<dbReference type="Pfam" id="PF10376">
    <property type="entry name" value="Mei5"/>
    <property type="match status" value="1"/>
</dbReference>
<proteinExistence type="inferred from homology"/>
<keyword evidence="3" id="KW-0227">DNA damage</keyword>
<accession>A0AAV4U9Z4</accession>
<dbReference type="EMBL" id="BPLQ01010945">
    <property type="protein sequence ID" value="GIY54573.1"/>
    <property type="molecule type" value="Genomic_DNA"/>
</dbReference>
<evidence type="ECO:0000313" key="7">
    <source>
        <dbReference type="Proteomes" id="UP001054837"/>
    </source>
</evidence>
<gene>
    <name evidence="6" type="primary">AVEN_21915_1</name>
    <name evidence="6" type="ORF">CDAR_115321</name>
</gene>
<dbReference type="GO" id="GO:0006281">
    <property type="term" value="P:DNA repair"/>
    <property type="evidence" value="ECO:0007669"/>
    <property type="project" value="UniProtKB-KW"/>
</dbReference>
<keyword evidence="4" id="KW-0234">DNA repair</keyword>
<evidence type="ECO:0000256" key="4">
    <source>
        <dbReference type="ARBA" id="ARBA00023204"/>
    </source>
</evidence>
<dbReference type="Proteomes" id="UP001054837">
    <property type="component" value="Unassembled WGS sequence"/>
</dbReference>
<evidence type="ECO:0008006" key="8">
    <source>
        <dbReference type="Google" id="ProtNLM"/>
    </source>
</evidence>
<evidence type="ECO:0000256" key="1">
    <source>
        <dbReference type="ARBA" id="ARBA00004123"/>
    </source>
</evidence>
<comment type="subcellular location">
    <subcellularLocation>
        <location evidence="1">Nucleus</location>
    </subcellularLocation>
</comment>
<dbReference type="InterPro" id="IPR008042">
    <property type="entry name" value="Retrotrans_Pao"/>
</dbReference>
<organism evidence="6 7">
    <name type="scientific">Caerostris darwini</name>
    <dbReference type="NCBI Taxonomy" id="1538125"/>
    <lineage>
        <taxon>Eukaryota</taxon>
        <taxon>Metazoa</taxon>
        <taxon>Ecdysozoa</taxon>
        <taxon>Arthropoda</taxon>
        <taxon>Chelicerata</taxon>
        <taxon>Arachnida</taxon>
        <taxon>Araneae</taxon>
        <taxon>Araneomorphae</taxon>
        <taxon>Entelegynae</taxon>
        <taxon>Araneoidea</taxon>
        <taxon>Araneidae</taxon>
        <taxon>Caerostris</taxon>
    </lineage>
</organism>
<evidence type="ECO:0000256" key="5">
    <source>
        <dbReference type="ARBA" id="ARBA00023242"/>
    </source>
</evidence>